<dbReference type="Gramene" id="Psat02G0260300-T1">
    <property type="protein sequence ID" value="KAI5436200.1"/>
    <property type="gene ID" value="KIW84_022603"/>
</dbReference>
<evidence type="ECO:0000259" key="1">
    <source>
        <dbReference type="Pfam" id="PF24924"/>
    </source>
</evidence>
<comment type="caution">
    <text evidence="2">The sequence shown here is derived from an EMBL/GenBank/DDBJ whole genome shotgun (WGS) entry which is preliminary data.</text>
</comment>
<sequence length="357" mass="40709">MILSNEGTLRSAVSDHGKLLPILSADLVPTLEEYSHLLGIPVSIRVPFSGLEEIPRSNFIVETLHLKKSEIEAHWVKKGGLFGLPSDFLIKEATAFAKARTIRLFLIGNLVPTLLGDMYFSLHLRNSNGGGTIVCCNPLLYKWFILHLPQAPAFVENKQCLRWSQRLMSLTNDDIVWYDPSLSSLEIIDSCCEFSNVPLIGIQGGINYNPALARRQLGFPLRDKPNKTLLKGIFYQEGKDPKHLKQKIVHAWHNVHRKVRSELGPCNCVALEAYILWVKKRALELKMPYPCERPMSMVMVEPLNLPNQDVEELEDTLTKMKQEKDMWEECFRALSKKHEELQLESKDNDALIKLLED</sequence>
<dbReference type="PANTHER" id="PTHR48154">
    <property type="entry name" value="PROTEIN, PUTATIVE-RELATED"/>
    <property type="match status" value="1"/>
</dbReference>
<gene>
    <name evidence="2" type="ORF">KIW84_022603</name>
</gene>
<name>A0A9D4YFA9_PEA</name>
<reference evidence="2 3" key="1">
    <citation type="journal article" date="2022" name="Nat. Genet.">
        <title>Improved pea reference genome and pan-genome highlight genomic features and evolutionary characteristics.</title>
        <authorList>
            <person name="Yang T."/>
            <person name="Liu R."/>
            <person name="Luo Y."/>
            <person name="Hu S."/>
            <person name="Wang D."/>
            <person name="Wang C."/>
            <person name="Pandey M.K."/>
            <person name="Ge S."/>
            <person name="Xu Q."/>
            <person name="Li N."/>
            <person name="Li G."/>
            <person name="Huang Y."/>
            <person name="Saxena R.K."/>
            <person name="Ji Y."/>
            <person name="Li M."/>
            <person name="Yan X."/>
            <person name="He Y."/>
            <person name="Liu Y."/>
            <person name="Wang X."/>
            <person name="Xiang C."/>
            <person name="Varshney R.K."/>
            <person name="Ding H."/>
            <person name="Gao S."/>
            <person name="Zong X."/>
        </authorList>
    </citation>
    <scope>NUCLEOTIDE SEQUENCE [LARGE SCALE GENOMIC DNA]</scope>
    <source>
        <strain evidence="2 3">cv. Zhongwan 6</strain>
    </source>
</reference>
<accession>A0A9D4YFA9</accession>
<evidence type="ECO:0000313" key="3">
    <source>
        <dbReference type="Proteomes" id="UP001058974"/>
    </source>
</evidence>
<dbReference type="Proteomes" id="UP001058974">
    <property type="component" value="Chromosome 2"/>
</dbReference>
<dbReference type="InterPro" id="IPR056647">
    <property type="entry name" value="DUF7745"/>
</dbReference>
<organism evidence="2 3">
    <name type="scientific">Pisum sativum</name>
    <name type="common">Garden pea</name>
    <name type="synonym">Lathyrus oleraceus</name>
    <dbReference type="NCBI Taxonomy" id="3888"/>
    <lineage>
        <taxon>Eukaryota</taxon>
        <taxon>Viridiplantae</taxon>
        <taxon>Streptophyta</taxon>
        <taxon>Embryophyta</taxon>
        <taxon>Tracheophyta</taxon>
        <taxon>Spermatophyta</taxon>
        <taxon>Magnoliopsida</taxon>
        <taxon>eudicotyledons</taxon>
        <taxon>Gunneridae</taxon>
        <taxon>Pentapetalae</taxon>
        <taxon>rosids</taxon>
        <taxon>fabids</taxon>
        <taxon>Fabales</taxon>
        <taxon>Fabaceae</taxon>
        <taxon>Papilionoideae</taxon>
        <taxon>50 kb inversion clade</taxon>
        <taxon>NPAAA clade</taxon>
        <taxon>Hologalegina</taxon>
        <taxon>IRL clade</taxon>
        <taxon>Fabeae</taxon>
        <taxon>Lathyrus</taxon>
    </lineage>
</organism>
<dbReference type="Pfam" id="PF24924">
    <property type="entry name" value="DUF7745"/>
    <property type="match status" value="1"/>
</dbReference>
<feature type="domain" description="DUF7745" evidence="1">
    <location>
        <begin position="99"/>
        <end position="282"/>
    </location>
</feature>
<proteinExistence type="predicted"/>
<dbReference type="AlphaFoldDB" id="A0A9D4YFA9"/>
<dbReference type="EMBL" id="JAMSHJ010000002">
    <property type="protein sequence ID" value="KAI5436200.1"/>
    <property type="molecule type" value="Genomic_DNA"/>
</dbReference>
<evidence type="ECO:0000313" key="2">
    <source>
        <dbReference type="EMBL" id="KAI5436200.1"/>
    </source>
</evidence>
<protein>
    <recommendedName>
        <fullName evidence="1">DUF7745 domain-containing protein</fullName>
    </recommendedName>
</protein>
<dbReference type="PANTHER" id="PTHR48154:SF1">
    <property type="entry name" value="PROTEIN, PUTATIVE-RELATED"/>
    <property type="match status" value="1"/>
</dbReference>
<keyword evidence="3" id="KW-1185">Reference proteome</keyword>